<proteinExistence type="predicted"/>
<comment type="caution">
    <text evidence="4">The sequence shown here is derived from an EMBL/GenBank/DDBJ whole genome shotgun (WGS) entry which is preliminary data.</text>
</comment>
<feature type="domain" description="Helicase HerA central" evidence="2">
    <location>
        <begin position="402"/>
        <end position="504"/>
    </location>
</feature>
<feature type="domain" description="DUF8128" evidence="3">
    <location>
        <begin position="99"/>
        <end position="371"/>
    </location>
</feature>
<dbReference type="InterPro" id="IPR027417">
    <property type="entry name" value="P-loop_NTPase"/>
</dbReference>
<dbReference type="Pfam" id="PF01935">
    <property type="entry name" value="DUF87"/>
    <property type="match status" value="1"/>
</dbReference>
<dbReference type="SUPFAM" id="SSF52540">
    <property type="entry name" value="P-loop containing nucleoside triphosphate hydrolases"/>
    <property type="match status" value="1"/>
</dbReference>
<dbReference type="InterPro" id="IPR058441">
    <property type="entry name" value="DUF8128"/>
</dbReference>
<evidence type="ECO:0000313" key="5">
    <source>
        <dbReference type="Proteomes" id="UP000230251"/>
    </source>
</evidence>
<sequence length="829" mass="93467">MTAQFGDQIFLLALGTLAVAMMIVSALYILRRSFRKGSVARQGQFEHVTLMVTLPKFKNVEESKGDDRAADVKEDIAIAESFFAAIGGLKAQKGIGAWLKGRTDEIALEIVSHEKLITFYVTVPLYMREFVEQQLHAQYSNANIEPVKDFNIFSPTGTVVGGYLKFKRENNLPIKTYKDQESDPLNAVTNALSKVENGNGVAIQFVIRSAHGSWRAMGKKIVKNMKKGISYKDARSGNAGNNWKEVIVGKKKDDKPAEVKTLSPAEQKMMEGIESKSSKAGMDVNIRIIASAPSADAAMSDLNQVIQAFSQYNIYEFGNAFEKDIPRNKHLVHEFIHRTFNERKRMVLNTEEMASVWHLPLPTTETPNIRWMLARVAPAPADIPQTGFKLGFNEYRGHKTDIYMHNEDRTRHMYIMGKTGTGKSYYLRYLAVQDIKNGEGVCVIDPHGDLVDALMGMIPKERLDDVIYFNPSDMDRPMGLNMLEAPNANMRDFAVQEMISIFYMLFPPEMMGPMFEHYMRNFMLTLMADLENPGTLAEIPKMISDAAFQKEWLAKVTDPVVRSFWEDEIANTSDYHKSEMMGYLVSKVGRFVENEMMRNIIGQSKSAFNFREIMDTGKILLVNLSKGLTGDVNANLLGLILVSKLQMAAFTRAEIPEEERRNFFLYMDEFQNFITPSIATILSEARKYKLNMIMAHQYMGQLVKDGKSEIRDAVLGNVGSMLCSRVGPEDTEVLGKVYEPVFSPYDLMNNKEFTWNAKIVVNNTQTKPFTLATEMAAKPNPKLATALKEVSRLTYGRPKELVAREIAQRSGYGAQAKKDRIPPPVPASR</sequence>
<dbReference type="EMBL" id="PFSI01000054">
    <property type="protein sequence ID" value="PJC24253.1"/>
    <property type="molecule type" value="Genomic_DNA"/>
</dbReference>
<keyword evidence="1" id="KW-0472">Membrane</keyword>
<dbReference type="InterPro" id="IPR002789">
    <property type="entry name" value="HerA_central"/>
</dbReference>
<dbReference type="AlphaFoldDB" id="A0A2M8ENC8"/>
<dbReference type="InterPro" id="IPR051162">
    <property type="entry name" value="T4SS_component"/>
</dbReference>
<gene>
    <name evidence="4" type="ORF">CO057_03765</name>
</gene>
<keyword evidence="1" id="KW-0812">Transmembrane</keyword>
<accession>A0A2M8ENC8</accession>
<dbReference type="PANTHER" id="PTHR30121">
    <property type="entry name" value="UNCHARACTERIZED PROTEIN YJGR-RELATED"/>
    <property type="match status" value="1"/>
</dbReference>
<keyword evidence="1" id="KW-1133">Transmembrane helix</keyword>
<protein>
    <submittedName>
        <fullName evidence="4">Uncharacterized protein</fullName>
    </submittedName>
</protein>
<name>A0A2M8ENC8_9BACT</name>
<reference evidence="5" key="1">
    <citation type="submission" date="2017-09" db="EMBL/GenBank/DDBJ databases">
        <title>Depth-based differentiation of microbial function through sediment-hosted aquifers and enrichment of novel symbionts in the deep terrestrial subsurface.</title>
        <authorList>
            <person name="Probst A.J."/>
            <person name="Ladd B."/>
            <person name="Jarett J.K."/>
            <person name="Geller-Mcgrath D.E."/>
            <person name="Sieber C.M.K."/>
            <person name="Emerson J.B."/>
            <person name="Anantharaman K."/>
            <person name="Thomas B.C."/>
            <person name="Malmstrom R."/>
            <person name="Stieglmeier M."/>
            <person name="Klingl A."/>
            <person name="Woyke T."/>
            <person name="Ryan C.M."/>
            <person name="Banfield J.F."/>
        </authorList>
    </citation>
    <scope>NUCLEOTIDE SEQUENCE [LARGE SCALE GENOMIC DNA]</scope>
</reference>
<evidence type="ECO:0000259" key="2">
    <source>
        <dbReference type="Pfam" id="PF01935"/>
    </source>
</evidence>
<dbReference type="Gene3D" id="3.40.50.300">
    <property type="entry name" value="P-loop containing nucleotide triphosphate hydrolases"/>
    <property type="match status" value="2"/>
</dbReference>
<evidence type="ECO:0000256" key="1">
    <source>
        <dbReference type="SAM" id="Phobius"/>
    </source>
</evidence>
<dbReference type="Proteomes" id="UP000230251">
    <property type="component" value="Unassembled WGS sequence"/>
</dbReference>
<evidence type="ECO:0000259" key="3">
    <source>
        <dbReference type="Pfam" id="PF26449"/>
    </source>
</evidence>
<organism evidence="4 5">
    <name type="scientific">Candidatus Uhrbacteria bacterium CG_4_9_14_0_2_um_filter_41_50</name>
    <dbReference type="NCBI Taxonomy" id="1975031"/>
    <lineage>
        <taxon>Bacteria</taxon>
        <taxon>Candidatus Uhriibacteriota</taxon>
    </lineage>
</organism>
<dbReference type="Pfam" id="PF26449">
    <property type="entry name" value="DUF8128"/>
    <property type="match status" value="1"/>
</dbReference>
<evidence type="ECO:0000313" key="4">
    <source>
        <dbReference type="EMBL" id="PJC24253.1"/>
    </source>
</evidence>
<dbReference type="CDD" id="cd01127">
    <property type="entry name" value="TrwB_TraG_TraD_VirD4"/>
    <property type="match status" value="1"/>
</dbReference>
<feature type="transmembrane region" description="Helical" evidence="1">
    <location>
        <begin position="9"/>
        <end position="30"/>
    </location>
</feature>
<dbReference type="PANTHER" id="PTHR30121:SF6">
    <property type="entry name" value="SLR6007 PROTEIN"/>
    <property type="match status" value="1"/>
</dbReference>